<feature type="compositionally biased region" description="Basic and acidic residues" evidence="1">
    <location>
        <begin position="25"/>
        <end position="37"/>
    </location>
</feature>
<evidence type="ECO:0000313" key="2">
    <source>
        <dbReference type="EMBL" id="ETO09135.1"/>
    </source>
</evidence>
<gene>
    <name evidence="2" type="ORF">RFI_28251</name>
</gene>
<feature type="compositionally biased region" description="Polar residues" evidence="1">
    <location>
        <begin position="81"/>
        <end position="101"/>
    </location>
</feature>
<accession>X6M7X8</accession>
<protein>
    <submittedName>
        <fullName evidence="2">Uncharacterized protein</fullName>
    </submittedName>
</protein>
<comment type="caution">
    <text evidence="2">The sequence shown here is derived from an EMBL/GenBank/DDBJ whole genome shotgun (WGS) entry which is preliminary data.</text>
</comment>
<name>X6M7X8_RETFI</name>
<dbReference type="Proteomes" id="UP000023152">
    <property type="component" value="Unassembled WGS sequence"/>
</dbReference>
<reference evidence="2 3" key="1">
    <citation type="journal article" date="2013" name="Curr. Biol.">
        <title>The Genome of the Foraminiferan Reticulomyxa filosa.</title>
        <authorList>
            <person name="Glockner G."/>
            <person name="Hulsmann N."/>
            <person name="Schleicher M."/>
            <person name="Noegel A.A."/>
            <person name="Eichinger L."/>
            <person name="Gallinger C."/>
            <person name="Pawlowski J."/>
            <person name="Sierra R."/>
            <person name="Euteneuer U."/>
            <person name="Pillet L."/>
            <person name="Moustafa A."/>
            <person name="Platzer M."/>
            <person name="Groth M."/>
            <person name="Szafranski K."/>
            <person name="Schliwa M."/>
        </authorList>
    </citation>
    <scope>NUCLEOTIDE SEQUENCE [LARGE SCALE GENOMIC DNA]</scope>
</reference>
<evidence type="ECO:0000256" key="1">
    <source>
        <dbReference type="SAM" id="MobiDB-lite"/>
    </source>
</evidence>
<feature type="compositionally biased region" description="Basic residues" evidence="1">
    <location>
        <begin position="38"/>
        <end position="47"/>
    </location>
</feature>
<sequence>MPMQVQMQMQIQMHAQVQMQIKANKSFEDKSIKEKNSKNKHHKKLKSDHKDNESEDDNGKCIGIGNENDTMQSNRKRRNSSRTIESMHTSQLTTTSIANNKKSVQYYLKSDERNESISKRLYKTHKKY</sequence>
<organism evidence="2 3">
    <name type="scientific">Reticulomyxa filosa</name>
    <dbReference type="NCBI Taxonomy" id="46433"/>
    <lineage>
        <taxon>Eukaryota</taxon>
        <taxon>Sar</taxon>
        <taxon>Rhizaria</taxon>
        <taxon>Retaria</taxon>
        <taxon>Foraminifera</taxon>
        <taxon>Monothalamids</taxon>
        <taxon>Reticulomyxidae</taxon>
        <taxon>Reticulomyxa</taxon>
    </lineage>
</organism>
<proteinExistence type="predicted"/>
<feature type="region of interest" description="Disordered" evidence="1">
    <location>
        <begin position="22"/>
        <end position="101"/>
    </location>
</feature>
<dbReference type="EMBL" id="ASPP01024326">
    <property type="protein sequence ID" value="ETO09135.1"/>
    <property type="molecule type" value="Genomic_DNA"/>
</dbReference>
<evidence type="ECO:0000313" key="3">
    <source>
        <dbReference type="Proteomes" id="UP000023152"/>
    </source>
</evidence>
<dbReference type="AlphaFoldDB" id="X6M7X8"/>
<keyword evidence="3" id="KW-1185">Reference proteome</keyword>